<comment type="caution">
    <text evidence="5">The sequence shown here is derived from an EMBL/GenBank/DDBJ whole genome shotgun (WGS) entry which is preliminary data.</text>
</comment>
<keyword evidence="6" id="KW-1185">Reference proteome</keyword>
<dbReference type="PANTHER" id="PTHR43095">
    <property type="entry name" value="SUGAR KINASE"/>
    <property type="match status" value="1"/>
</dbReference>
<dbReference type="SUPFAM" id="SSF53067">
    <property type="entry name" value="Actin-like ATPase domain"/>
    <property type="match status" value="2"/>
</dbReference>
<dbReference type="InterPro" id="IPR000577">
    <property type="entry name" value="Carb_kinase_FGGY"/>
</dbReference>
<evidence type="ECO:0000313" key="6">
    <source>
        <dbReference type="Proteomes" id="UP001244640"/>
    </source>
</evidence>
<evidence type="ECO:0000259" key="4">
    <source>
        <dbReference type="Pfam" id="PF00370"/>
    </source>
</evidence>
<dbReference type="Pfam" id="PF00370">
    <property type="entry name" value="FGGY_N"/>
    <property type="match status" value="1"/>
</dbReference>
<dbReference type="InterPro" id="IPR018484">
    <property type="entry name" value="FGGY_N"/>
</dbReference>
<dbReference type="InterPro" id="IPR050406">
    <property type="entry name" value="FGGY_Carb_Kinase"/>
</dbReference>
<dbReference type="PANTHER" id="PTHR43095:SF5">
    <property type="entry name" value="XYLULOSE KINASE"/>
    <property type="match status" value="1"/>
</dbReference>
<organism evidence="5 6">
    <name type="scientific">Sphingobacterium zeae</name>
    <dbReference type="NCBI Taxonomy" id="1776859"/>
    <lineage>
        <taxon>Bacteria</taxon>
        <taxon>Pseudomonadati</taxon>
        <taxon>Bacteroidota</taxon>
        <taxon>Sphingobacteriia</taxon>
        <taxon>Sphingobacteriales</taxon>
        <taxon>Sphingobacteriaceae</taxon>
        <taxon>Sphingobacterium</taxon>
    </lineage>
</organism>
<dbReference type="Gene3D" id="3.30.420.40">
    <property type="match status" value="2"/>
</dbReference>
<proteinExistence type="inferred from homology"/>
<accession>A0ABU0U3D5</accession>
<comment type="similarity">
    <text evidence="1">Belongs to the FGGY kinase family.</text>
</comment>
<sequence length="519" mass="57132">MSYFYATGCKTDAAGVFYNQLELITMYLLGIDVGTSSVKVSIVEASSQRKVCSVQYPDVEAPIITVEPNWAEQNPLDWWDYFKQALLKANALGLYDPKAISAIGIAYQMHGLVVVDKEQQVLRNAIIWCDSRAVELGNIAFEEIGRSFNLSHHLNSPGNFTASKLAWVKANEPAVYEKIDKIMLPGDFIAMKLSGQVTTSISALSEGIFWDFKDNALSRTIMDYYGFDDHLIPEILPVFSTHGQIKAAVAEELGLSAAVTINYKAGDQPNNAFSLNVLQPGEVAATAGTSGVIYGVSDQLIADRESRVNTFAHVNYREHDIRTGVLLCINGTGIMNSWGRKMLGRDLSYEQINAMAGASPIGSKGLQVIPFGNGAERMLNNQTVGASISAIDLNRHETSDILRAIQEGIAYAFRYGLDIMRENNLYPNMIRAGYANLFLSSVFRESFVGATNVPVEIFNHDGSIGAALGAGIGSGYYADFKEAFRSLQPVYTVEPQFVAQYEEHYQLWKELLNKQINSN</sequence>
<reference evidence="5 6" key="1">
    <citation type="submission" date="2023-07" db="EMBL/GenBank/DDBJ databases">
        <title>Functional and genomic diversity of the sorghum phyllosphere microbiome.</title>
        <authorList>
            <person name="Shade A."/>
        </authorList>
    </citation>
    <scope>NUCLEOTIDE SEQUENCE [LARGE SCALE GENOMIC DNA]</scope>
    <source>
        <strain evidence="5 6">SORGH_AS_0892</strain>
    </source>
</reference>
<dbReference type="InterPro" id="IPR043129">
    <property type="entry name" value="ATPase_NBD"/>
</dbReference>
<dbReference type="GO" id="GO:0004856">
    <property type="term" value="F:D-xylulokinase activity"/>
    <property type="evidence" value="ECO:0007669"/>
    <property type="project" value="UniProtKB-EC"/>
</dbReference>
<dbReference type="EMBL" id="JAUTBA010000001">
    <property type="protein sequence ID" value="MDQ1149459.1"/>
    <property type="molecule type" value="Genomic_DNA"/>
</dbReference>
<keyword evidence="3" id="KW-0418">Kinase</keyword>
<protein>
    <submittedName>
        <fullName evidence="5">Xylulokinase</fullName>
        <ecNumber evidence="5">2.7.1.17</ecNumber>
    </submittedName>
</protein>
<evidence type="ECO:0000256" key="3">
    <source>
        <dbReference type="ARBA" id="ARBA00022777"/>
    </source>
</evidence>
<feature type="domain" description="Carbohydrate kinase FGGY N-terminal" evidence="4">
    <location>
        <begin position="27"/>
        <end position="272"/>
    </location>
</feature>
<evidence type="ECO:0000256" key="1">
    <source>
        <dbReference type="ARBA" id="ARBA00009156"/>
    </source>
</evidence>
<dbReference type="CDD" id="cd07809">
    <property type="entry name" value="ASKHA_NBD_FGGY_BaXK-like"/>
    <property type="match status" value="1"/>
</dbReference>
<gene>
    <name evidence="5" type="ORF">QE382_001443</name>
</gene>
<dbReference type="PIRSF" id="PIRSF000538">
    <property type="entry name" value="GlpK"/>
    <property type="match status" value="1"/>
</dbReference>
<name>A0ABU0U3D5_9SPHI</name>
<evidence type="ECO:0000313" key="5">
    <source>
        <dbReference type="EMBL" id="MDQ1149459.1"/>
    </source>
</evidence>
<keyword evidence="2 5" id="KW-0808">Transferase</keyword>
<dbReference type="EC" id="2.7.1.17" evidence="5"/>
<evidence type="ECO:0000256" key="2">
    <source>
        <dbReference type="ARBA" id="ARBA00022679"/>
    </source>
</evidence>
<dbReference type="Proteomes" id="UP001244640">
    <property type="component" value="Unassembled WGS sequence"/>
</dbReference>